<feature type="compositionally biased region" description="Low complexity" evidence="1">
    <location>
        <begin position="825"/>
        <end position="836"/>
    </location>
</feature>
<dbReference type="EMBL" id="KF900455">
    <property type="protein sequence ID" value="AIE95571.1"/>
    <property type="molecule type" value="Genomic_DNA"/>
</dbReference>
<dbReference type="AlphaFoldDB" id="A0A075G1G1"/>
<dbReference type="InterPro" id="IPR028974">
    <property type="entry name" value="TSP_type-3_rpt"/>
</dbReference>
<feature type="compositionally biased region" description="Acidic residues" evidence="1">
    <location>
        <begin position="609"/>
        <end position="618"/>
    </location>
</feature>
<proteinExistence type="predicted"/>
<feature type="compositionally biased region" description="Basic and acidic residues" evidence="1">
    <location>
        <begin position="530"/>
        <end position="539"/>
    </location>
</feature>
<feature type="compositionally biased region" description="Basic and acidic residues" evidence="1">
    <location>
        <begin position="619"/>
        <end position="629"/>
    </location>
</feature>
<reference evidence="2" key="1">
    <citation type="journal article" date="2014" name="Genome Biol. Evol.">
        <title>Pangenome evidence for extensive interdomain horizontal transfer affecting lineage core and shell genes in uncultured planktonic thaumarchaeota and euryarchaeota.</title>
        <authorList>
            <person name="Deschamps P."/>
            <person name="Zivanovic Y."/>
            <person name="Moreira D."/>
            <person name="Rodriguez-Valera F."/>
            <person name="Lopez-Garcia P."/>
        </authorList>
    </citation>
    <scope>NUCLEOTIDE SEQUENCE</scope>
</reference>
<evidence type="ECO:0000313" key="2">
    <source>
        <dbReference type="EMBL" id="AIE95571.1"/>
    </source>
</evidence>
<dbReference type="GO" id="GO:0005509">
    <property type="term" value="F:calcium ion binding"/>
    <property type="evidence" value="ECO:0007669"/>
    <property type="project" value="InterPro"/>
</dbReference>
<dbReference type="PANTHER" id="PTHR35580:SF1">
    <property type="entry name" value="PHYTASE-LIKE DOMAIN-CONTAINING PROTEIN"/>
    <property type="match status" value="1"/>
</dbReference>
<feature type="compositionally biased region" description="Acidic residues" evidence="1">
    <location>
        <begin position="841"/>
        <end position="850"/>
    </location>
</feature>
<protein>
    <submittedName>
        <fullName evidence="2">Inorganic pyrophosphatase</fullName>
    </submittedName>
</protein>
<feature type="compositionally biased region" description="Low complexity" evidence="1">
    <location>
        <begin position="772"/>
        <end position="781"/>
    </location>
</feature>
<feature type="compositionally biased region" description="Acidic residues" evidence="1">
    <location>
        <begin position="757"/>
        <end position="770"/>
    </location>
</feature>
<feature type="compositionally biased region" description="Acidic residues" evidence="1">
    <location>
        <begin position="581"/>
        <end position="596"/>
    </location>
</feature>
<name>A0A075G1G1_9EURY</name>
<accession>A0A075G1G1</accession>
<sequence length="1087" mass="117046">MRKGLVATFCVALLIFMVLPATISLSDDIELEPNESVILDSSGKSVSVNSLAWEWAQKAGGASGDDRSNSIAVHSNGDVYVIGSFTTTVTFGATILTNYASGSEDIFVAKMNSTGHWLWALQAGGGNQDMGLGIALDSSGNAFITGSFQNSAQFGTDSLTTNGGNPRDAFVAKISSNGVWQWVNRGEGVAAGGGGNYGTSIAVDSTGYAYVTGYFQRDIDFGSTRLTWSGMDDIFVAKIDTWGNWQWATMAGGTQGNDHPNSIAIGPNGDAFITGYYQFTSTFGVNSLTSQSGMDAFLAKVSPQGNWMWSETMGGGSNDVGNSIEVDSQGNVYASGYFYSTFTAGNISYGAGGSSDTFVVKASDQGNTMTWEWASRASSSSINEGEALTLDSNGDLIVTGGFGGTISFDSATLTSNGNKDVFVAKIDTNGAWEWASKASSGSDDSGLGLDMDSQGNLYVSGYFLQNTISFGNIGVTTSGGFDGFVAKMSNDYDQDAIPDSLDDDDDGDFILDAFDGCNPSPFGFQSLASTDHDSDGCRDSDEDDDDDGDGVLDENDSCSRGATGWERNNTTDIDSDGCRDFDEDSDDDGDGFEDYMDLCPKLSGNSTYEYEEGCPDSDGDGRADVKEPFPQDPEEWEDSDRDGVGNNSDAFPNDPTQTQDTDGDGFGDYPFGNFPDGCPDDFGTSVIDYFGCVDSDGDGVSDINDRFPDDSDVWQDTDQDGVEDGVDAFPYNPTQSTDTDGDGFGDNPMGSNADRFVDDETQWSDVDGDGYGDNPDGNMPDAFPLDPTQWMDADGDGYGDNPSGSLPDAFPQDPTQWIDDDNDGLGDNPNGDNPDPYLFDSDNDGYDNSEDPLPLKPTPGDKDNDGVPDELDWDPDDITEWADFDNDGIGDNEDIDDDGDGWDDWTEMREGTLAKDPDSYPVDSFEIPITDDIALSAWDLLMLLAGLPLASWLIFGFVTRNGRTDIFEQRMRDAKTREELEVVATEYERALMIRLIGPHQGIRLERVRAELDDEIEMGEAVLTGGDDDLGPVVTTPDQTEYTEEELGMEPPEDAEIIDDGKGYEWIEEGEDKWYRTVEGSSWTKWET</sequence>
<organism evidence="2">
    <name type="scientific">uncultured marine group II/III euryarchaeote AD1000_68_A10</name>
    <dbReference type="NCBI Taxonomy" id="1457799"/>
    <lineage>
        <taxon>Archaea</taxon>
        <taxon>Methanobacteriati</taxon>
        <taxon>Methanobacteriota</taxon>
        <taxon>environmental samples</taxon>
    </lineage>
</organism>
<dbReference type="SUPFAM" id="SSF101898">
    <property type="entry name" value="NHL repeat"/>
    <property type="match status" value="1"/>
</dbReference>
<dbReference type="Gene3D" id="4.10.1080.10">
    <property type="entry name" value="TSP type-3 repeat"/>
    <property type="match status" value="2"/>
</dbReference>
<feature type="region of interest" description="Disordered" evidence="1">
    <location>
        <begin position="708"/>
        <end position="873"/>
    </location>
</feature>
<feature type="compositionally biased region" description="Acidic residues" evidence="1">
    <location>
        <begin position="540"/>
        <end position="556"/>
    </location>
</feature>
<feature type="compositionally biased region" description="Low complexity" evidence="1">
    <location>
        <begin position="651"/>
        <end position="660"/>
    </location>
</feature>
<feature type="region of interest" description="Disordered" evidence="1">
    <location>
        <begin position="524"/>
        <end position="674"/>
    </location>
</feature>
<evidence type="ECO:0000256" key="1">
    <source>
        <dbReference type="SAM" id="MobiDB-lite"/>
    </source>
</evidence>
<dbReference type="PANTHER" id="PTHR35580">
    <property type="entry name" value="CELL SURFACE GLYCOPROTEIN (S-LAYER PROTEIN)-LIKE PROTEIN"/>
    <property type="match status" value="1"/>
</dbReference>
<feature type="compositionally biased region" description="Acidic residues" evidence="1">
    <location>
        <begin position="710"/>
        <end position="726"/>
    </location>
</feature>
<dbReference type="SUPFAM" id="SSF103647">
    <property type="entry name" value="TSP type-3 repeat"/>
    <property type="match status" value="2"/>
</dbReference>
<dbReference type="InterPro" id="IPR052918">
    <property type="entry name" value="Motility_Chemotaxis_Reg"/>
</dbReference>
<dbReference type="SUPFAM" id="SSF63829">
    <property type="entry name" value="Calcium-dependent phosphotriesterase"/>
    <property type="match status" value="1"/>
</dbReference>